<reference evidence="1" key="1">
    <citation type="submission" date="2023-07" db="EMBL/GenBank/DDBJ databases">
        <authorList>
            <consortium name="CYATHOMIX"/>
        </authorList>
    </citation>
    <scope>NUCLEOTIDE SEQUENCE</scope>
    <source>
        <strain evidence="1">N/A</strain>
    </source>
</reference>
<accession>A0AA36DQL0</accession>
<dbReference type="EMBL" id="CATQJL010000001">
    <property type="protein sequence ID" value="CAJ0590878.1"/>
    <property type="molecule type" value="Genomic_DNA"/>
</dbReference>
<protein>
    <submittedName>
        <fullName evidence="1">Uncharacterized protein</fullName>
    </submittedName>
</protein>
<gene>
    <name evidence="1" type="ORF">CYNAS_LOCUS2861</name>
</gene>
<comment type="caution">
    <text evidence="1">The sequence shown here is derived from an EMBL/GenBank/DDBJ whole genome shotgun (WGS) entry which is preliminary data.</text>
</comment>
<evidence type="ECO:0000313" key="1">
    <source>
        <dbReference type="EMBL" id="CAJ0590878.1"/>
    </source>
</evidence>
<sequence>MRSFKRRIDYAGITRIAGIAGIIWNSVADPDNTDNTANTANTANLWPTPNNVFCSSLCRVMSIQPFVVNIDFLANRCRGVEPLNALGLQQACRARGMRAIGLSEERLREQKVVLAEGEKERVAVEEIASTSTDIAKTSAEAIQAAKVLPSATSFDDKIPCDFGTLGVHPLEAEWANAFLGMFRDMKNSKNIEWNCLIEFRADSTADYVTRMRNAGEKNGDVELSGEEVYNKTAHTDTVELRLWFRSGQSQQPALVAWYALMDWGNILGKDVAIGNGSIHWQQRATPASAINGKANGP</sequence>
<evidence type="ECO:0000313" key="2">
    <source>
        <dbReference type="Proteomes" id="UP001176961"/>
    </source>
</evidence>
<organism evidence="1 2">
    <name type="scientific">Cylicocyclus nassatus</name>
    <name type="common">Nematode worm</name>
    <dbReference type="NCBI Taxonomy" id="53992"/>
    <lineage>
        <taxon>Eukaryota</taxon>
        <taxon>Metazoa</taxon>
        <taxon>Ecdysozoa</taxon>
        <taxon>Nematoda</taxon>
        <taxon>Chromadorea</taxon>
        <taxon>Rhabditida</taxon>
        <taxon>Rhabditina</taxon>
        <taxon>Rhabditomorpha</taxon>
        <taxon>Strongyloidea</taxon>
        <taxon>Strongylidae</taxon>
        <taxon>Cylicocyclus</taxon>
    </lineage>
</organism>
<keyword evidence="2" id="KW-1185">Reference proteome</keyword>
<dbReference type="AlphaFoldDB" id="A0AA36DQL0"/>
<proteinExistence type="predicted"/>
<name>A0AA36DQL0_CYLNA</name>
<dbReference type="Proteomes" id="UP001176961">
    <property type="component" value="Unassembled WGS sequence"/>
</dbReference>